<gene>
    <name evidence="2" type="ORF">Cci01nite_62500</name>
</gene>
<proteinExistence type="predicted"/>
<dbReference type="AlphaFoldDB" id="A0A8J3P2D3"/>
<dbReference type="EMBL" id="BONH01000035">
    <property type="protein sequence ID" value="GIG01157.1"/>
    <property type="molecule type" value="Genomic_DNA"/>
</dbReference>
<dbReference type="Pfam" id="PF14355">
    <property type="entry name" value="Abi_C"/>
    <property type="match status" value="1"/>
</dbReference>
<name>A0A8J3P2D3_9ACTN</name>
<dbReference type="RefSeq" id="WP_120319183.1">
    <property type="nucleotide sequence ID" value="NZ_BONH01000035.1"/>
</dbReference>
<evidence type="ECO:0000259" key="1">
    <source>
        <dbReference type="Pfam" id="PF14355"/>
    </source>
</evidence>
<dbReference type="InterPro" id="IPR026001">
    <property type="entry name" value="Abi-like_C"/>
</dbReference>
<protein>
    <recommendedName>
        <fullName evidence="1">Abortive infection protein-like C-terminal domain-containing protein</fullName>
    </recommendedName>
</protein>
<accession>A0A8J3P2D3</accession>
<reference evidence="2 3" key="1">
    <citation type="submission" date="2021-01" db="EMBL/GenBank/DDBJ databases">
        <title>Whole genome shotgun sequence of Catellatospora citrea NBRC 14495.</title>
        <authorList>
            <person name="Komaki H."/>
            <person name="Tamura T."/>
        </authorList>
    </citation>
    <scope>NUCLEOTIDE SEQUENCE [LARGE SCALE GENOMIC DNA]</scope>
    <source>
        <strain evidence="2 3">NBRC 14495</strain>
    </source>
</reference>
<keyword evidence="3" id="KW-1185">Reference proteome</keyword>
<organism evidence="2 3">
    <name type="scientific">Catellatospora citrea</name>
    <dbReference type="NCBI Taxonomy" id="53366"/>
    <lineage>
        <taxon>Bacteria</taxon>
        <taxon>Bacillati</taxon>
        <taxon>Actinomycetota</taxon>
        <taxon>Actinomycetes</taxon>
        <taxon>Micromonosporales</taxon>
        <taxon>Micromonosporaceae</taxon>
        <taxon>Catellatospora</taxon>
    </lineage>
</organism>
<evidence type="ECO:0000313" key="3">
    <source>
        <dbReference type="Proteomes" id="UP000659904"/>
    </source>
</evidence>
<feature type="domain" description="Abortive infection protein-like C-terminal" evidence="1">
    <location>
        <begin position="50"/>
        <end position="131"/>
    </location>
</feature>
<evidence type="ECO:0000313" key="2">
    <source>
        <dbReference type="EMBL" id="GIG01157.1"/>
    </source>
</evidence>
<dbReference type="Proteomes" id="UP000659904">
    <property type="component" value="Unassembled WGS sequence"/>
</dbReference>
<comment type="caution">
    <text evidence="2">The sequence shown here is derived from an EMBL/GenBank/DDBJ whole genome shotgun (WGS) entry which is preliminary data.</text>
</comment>
<sequence>MLQQHLTRIRAGIADDPAAAIGSSKELVESLLKIILERSGEQYAPGEDMPALYKKVSAVLGLDAGSIPDSARGSDAVKKILRTLTTTLQGLAELRNVLGTGHGRTAPSPALARHAGLALNSTVTITEFLLDTWQDRVDRGLITLSS</sequence>